<keyword evidence="1" id="KW-0732">Signal</keyword>
<organism evidence="2 3">
    <name type="scientific">Porphyromonas macacae</name>
    <dbReference type="NCBI Taxonomy" id="28115"/>
    <lineage>
        <taxon>Bacteria</taxon>
        <taxon>Pseudomonadati</taxon>
        <taxon>Bacteroidota</taxon>
        <taxon>Bacteroidia</taxon>
        <taxon>Bacteroidales</taxon>
        <taxon>Porphyromonadaceae</taxon>
        <taxon>Porphyromonas</taxon>
    </lineage>
</organism>
<evidence type="ECO:0000313" key="3">
    <source>
        <dbReference type="Proteomes" id="UP000030103"/>
    </source>
</evidence>
<dbReference type="PROSITE" id="PS51257">
    <property type="entry name" value="PROKAR_LIPOPROTEIN"/>
    <property type="match status" value="1"/>
</dbReference>
<sequence>MKKLIYLLLALTVTAFFTACKSDDEPKDSQNELTKIDKKNDTALLLVTFGSTYEAPHATFKAMVSKFKAKYPNTDVYLSFTSTTTITRWGAKTKEYFATPDKWFKAINKAGYKNVYVQSLHVIPGEEFIMLRDYYIKNFKKDMAALAEAGKPHTEKLYFGMPLLYEKEDIEAVGEALYNLYKKDVEAGTGVAFMGHGNPEDSYSYANTKYHEVENYLKNKNKNFFVATVDALDMLAGNYLIPNIKKQLPAGSSIKLAPMMSIAGDHANNDMAGDKDNKAKPEEQSWRVQLSELGYKVPVENCVLKGLADYDAILSVWMKHLDKAIKEAENILEFE</sequence>
<dbReference type="GO" id="GO:0019251">
    <property type="term" value="P:anaerobic cobalamin biosynthetic process"/>
    <property type="evidence" value="ECO:0007669"/>
    <property type="project" value="InterPro"/>
</dbReference>
<name>A0A0A2EAU2_9PORP</name>
<dbReference type="Proteomes" id="UP000030103">
    <property type="component" value="Unassembled WGS sequence"/>
</dbReference>
<dbReference type="AlphaFoldDB" id="A0A0A2EAU2"/>
<reference evidence="2 3" key="1">
    <citation type="submission" date="2014-09" db="EMBL/GenBank/DDBJ databases">
        <title>Draft Genome Sequence of Porphyromonas macacae COT-192_OH2859.</title>
        <authorList>
            <person name="Wallis C."/>
            <person name="Deusch O."/>
            <person name="O'Flynn C."/>
            <person name="Davis I."/>
            <person name="Horsfall A."/>
            <person name="Kirkwood N."/>
            <person name="Harris S."/>
            <person name="Eisen J.A."/>
            <person name="Coil D.A."/>
            <person name="Darling A.E."/>
            <person name="Jospin G."/>
            <person name="Alexiev A."/>
        </authorList>
    </citation>
    <scope>NUCLEOTIDE SEQUENCE [LARGE SCALE GENOMIC DNA]</scope>
    <source>
        <strain evidence="3">COT-192 OH2859</strain>
    </source>
</reference>
<evidence type="ECO:0000313" key="2">
    <source>
        <dbReference type="EMBL" id="KGN74762.1"/>
    </source>
</evidence>
<protein>
    <recommendedName>
        <fullName evidence="4">Sirohydrochlorin cobaltochelatase</fullName>
    </recommendedName>
</protein>
<dbReference type="RefSeq" id="WP_036853087.1">
    <property type="nucleotide sequence ID" value="NZ_JRFA01000010.1"/>
</dbReference>
<gene>
    <name evidence="2" type="ORF">HQ47_04300</name>
</gene>
<dbReference type="InterPro" id="IPR010388">
    <property type="entry name" value="Anaerobic_Co-chelatase"/>
</dbReference>
<comment type="caution">
    <text evidence="2">The sequence shown here is derived from an EMBL/GenBank/DDBJ whole genome shotgun (WGS) entry which is preliminary data.</text>
</comment>
<evidence type="ECO:0000256" key="1">
    <source>
        <dbReference type="SAM" id="SignalP"/>
    </source>
</evidence>
<feature type="signal peptide" evidence="1">
    <location>
        <begin position="1"/>
        <end position="21"/>
    </location>
</feature>
<evidence type="ECO:0008006" key="4">
    <source>
        <dbReference type="Google" id="ProtNLM"/>
    </source>
</evidence>
<dbReference type="eggNOG" id="COG4822">
    <property type="taxonomic scope" value="Bacteria"/>
</dbReference>
<dbReference type="Pfam" id="PF06180">
    <property type="entry name" value="CbiK"/>
    <property type="match status" value="1"/>
</dbReference>
<dbReference type="Gene3D" id="3.40.50.1400">
    <property type="match status" value="2"/>
</dbReference>
<keyword evidence="3" id="KW-1185">Reference proteome</keyword>
<accession>A0A0A2EAU2</accession>
<dbReference type="OrthoDB" id="9770331at2"/>
<feature type="chain" id="PRO_5001998228" description="Sirohydrochlorin cobaltochelatase" evidence="1">
    <location>
        <begin position="22"/>
        <end position="335"/>
    </location>
</feature>
<dbReference type="GO" id="GO:0016852">
    <property type="term" value="F:sirohydrochlorin cobaltochelatase activity"/>
    <property type="evidence" value="ECO:0007669"/>
    <property type="project" value="InterPro"/>
</dbReference>
<dbReference type="EMBL" id="JRFA01000010">
    <property type="protein sequence ID" value="KGN74762.1"/>
    <property type="molecule type" value="Genomic_DNA"/>
</dbReference>
<proteinExistence type="predicted"/>
<dbReference type="STRING" id="28115.HQ47_04300"/>
<dbReference type="SUPFAM" id="SSF53800">
    <property type="entry name" value="Chelatase"/>
    <property type="match status" value="1"/>
</dbReference>